<dbReference type="Proteomes" id="UP000239757">
    <property type="component" value="Unassembled WGS sequence"/>
</dbReference>
<accession>A0A2P5YD73</accession>
<dbReference type="Gene3D" id="3.60.10.10">
    <property type="entry name" value="Endonuclease/exonuclease/phosphatase"/>
    <property type="match status" value="1"/>
</dbReference>
<dbReference type="PANTHER" id="PTHR31286:SF153">
    <property type="entry name" value="DUF4283 DOMAIN PROTEIN"/>
    <property type="match status" value="1"/>
</dbReference>
<dbReference type="Pfam" id="PF14392">
    <property type="entry name" value="zf-CCHC_4"/>
    <property type="match status" value="1"/>
</dbReference>
<evidence type="ECO:0000313" key="3">
    <source>
        <dbReference type="Proteomes" id="UP000239757"/>
    </source>
</evidence>
<reference evidence="2 3" key="1">
    <citation type="submission" date="2015-01" db="EMBL/GenBank/DDBJ databases">
        <title>Genome of allotetraploid Gossypium barbadense reveals genomic plasticity and fiber elongation in cotton evolution.</title>
        <authorList>
            <person name="Chen X."/>
            <person name="Liu X."/>
            <person name="Zhao B."/>
            <person name="Zheng H."/>
            <person name="Hu Y."/>
            <person name="Lu G."/>
            <person name="Yang C."/>
            <person name="Chen J."/>
            <person name="Shan C."/>
            <person name="Zhang L."/>
            <person name="Zhou Y."/>
            <person name="Wang L."/>
            <person name="Guo W."/>
            <person name="Bai Y."/>
            <person name="Ruan J."/>
            <person name="Shangguan X."/>
            <person name="Mao Y."/>
            <person name="Jiang J."/>
            <person name="Zhu Y."/>
            <person name="Lei J."/>
            <person name="Kang H."/>
            <person name="Chen S."/>
            <person name="He X."/>
            <person name="Wang R."/>
            <person name="Wang Y."/>
            <person name="Chen J."/>
            <person name="Wang L."/>
            <person name="Yu S."/>
            <person name="Wang B."/>
            <person name="Wei J."/>
            <person name="Song S."/>
            <person name="Lu X."/>
            <person name="Gao Z."/>
            <person name="Gu W."/>
            <person name="Deng X."/>
            <person name="Ma D."/>
            <person name="Wang S."/>
            <person name="Liang W."/>
            <person name="Fang L."/>
            <person name="Cai C."/>
            <person name="Zhu X."/>
            <person name="Zhou B."/>
            <person name="Zhang Y."/>
            <person name="Chen Z."/>
            <person name="Xu S."/>
            <person name="Zhu R."/>
            <person name="Wang S."/>
            <person name="Zhang T."/>
            <person name="Zhao G."/>
        </authorList>
    </citation>
    <scope>NUCLEOTIDE SEQUENCE [LARGE SCALE GENOMIC DNA]</scope>
    <source>
        <strain evidence="3">cv. Xinhai21</strain>
        <tissue evidence="2">Leaf</tissue>
    </source>
</reference>
<protein>
    <recommendedName>
        <fullName evidence="1">Ig-like domain-containing protein</fullName>
    </recommendedName>
</protein>
<dbReference type="AlphaFoldDB" id="A0A2P5YD73"/>
<dbReference type="EMBL" id="KZ663334">
    <property type="protein sequence ID" value="PPS13559.1"/>
    <property type="molecule type" value="Genomic_DNA"/>
</dbReference>
<dbReference type="InterPro" id="IPR025836">
    <property type="entry name" value="Zn_knuckle_CX2CX4HX4C"/>
</dbReference>
<sequence length="404" mass="46665">MEDDLANLRLRDEKEEAFQEEATVGDQDYRICLVGHCLTDSVVHFPSLRNTMADLWHLIGGICISNLDDKRYLFQFFHEINMQIVISEYDTAIVASGFKRFMRICARLDVTLPLKRKKKIQIGKDKTVYARFQYEKLSLFCFICGKLGNGESFYPLRLRIEPMNIIFGWDLSLRAETRRRGKADNRWLRQSDGSQWSKLNMEGSNQSSKWPNDMENNYRKESWQQYSNPNLIPLDPSQQILYKEFDSWRKLGSGAIHGNIFGNGPLDLILEEENDYLINMEGKKRQSIVEGSSLIVGKNGDPNTMKIINWNVRGLRRSRTTKRLKNKLRVVNPQILFLMETKLSAKKMESMRLKCGFENGIDVGAMGSKGSLSLGWKENSLIRLKSFSSFHIDVDVQDVECDTT</sequence>
<proteinExistence type="predicted"/>
<organism evidence="2 3">
    <name type="scientific">Gossypium barbadense</name>
    <name type="common">Sea Island cotton</name>
    <name type="synonym">Hibiscus barbadensis</name>
    <dbReference type="NCBI Taxonomy" id="3634"/>
    <lineage>
        <taxon>Eukaryota</taxon>
        <taxon>Viridiplantae</taxon>
        <taxon>Streptophyta</taxon>
        <taxon>Embryophyta</taxon>
        <taxon>Tracheophyta</taxon>
        <taxon>Spermatophyta</taxon>
        <taxon>Magnoliopsida</taxon>
        <taxon>eudicotyledons</taxon>
        <taxon>Gunneridae</taxon>
        <taxon>Pentapetalae</taxon>
        <taxon>rosids</taxon>
        <taxon>malvids</taxon>
        <taxon>Malvales</taxon>
        <taxon>Malvaceae</taxon>
        <taxon>Malvoideae</taxon>
        <taxon>Gossypium</taxon>
    </lineage>
</organism>
<dbReference type="PROSITE" id="PS50835">
    <property type="entry name" value="IG_LIKE"/>
    <property type="match status" value="1"/>
</dbReference>
<feature type="domain" description="Ig-like" evidence="1">
    <location>
        <begin position="333"/>
        <end position="404"/>
    </location>
</feature>
<evidence type="ECO:0000313" key="2">
    <source>
        <dbReference type="EMBL" id="PPS13559.1"/>
    </source>
</evidence>
<dbReference type="InterPro" id="IPR025558">
    <property type="entry name" value="DUF4283"/>
</dbReference>
<evidence type="ECO:0000259" key="1">
    <source>
        <dbReference type="PROSITE" id="PS50835"/>
    </source>
</evidence>
<name>A0A2P5YD73_GOSBA</name>
<gene>
    <name evidence="2" type="ORF">GOBAR_AA07016</name>
</gene>
<dbReference type="InterPro" id="IPR036691">
    <property type="entry name" value="Endo/exonu/phosph_ase_sf"/>
</dbReference>
<dbReference type="SUPFAM" id="SSF56219">
    <property type="entry name" value="DNase I-like"/>
    <property type="match status" value="1"/>
</dbReference>
<dbReference type="PANTHER" id="PTHR31286">
    <property type="entry name" value="GLYCINE-RICH CELL WALL STRUCTURAL PROTEIN 1.8-LIKE"/>
    <property type="match status" value="1"/>
</dbReference>
<dbReference type="Pfam" id="PF14111">
    <property type="entry name" value="DUF4283"/>
    <property type="match status" value="1"/>
</dbReference>
<dbReference type="InterPro" id="IPR040256">
    <property type="entry name" value="At4g02000-like"/>
</dbReference>
<dbReference type="OrthoDB" id="1000188at2759"/>
<dbReference type="InterPro" id="IPR007110">
    <property type="entry name" value="Ig-like_dom"/>
</dbReference>